<dbReference type="SUPFAM" id="SSF52540">
    <property type="entry name" value="P-loop containing nucleoside triphosphate hydrolases"/>
    <property type="match status" value="1"/>
</dbReference>
<dbReference type="InterPro" id="IPR000212">
    <property type="entry name" value="DNA_helicase_UvrD/REP"/>
</dbReference>
<dbReference type="PANTHER" id="PTHR11070:SF2">
    <property type="entry name" value="ATP-DEPENDENT DNA HELICASE SRS2"/>
    <property type="match status" value="1"/>
</dbReference>
<sequence length="712" mass="81041">MVSIISGATKKPMSSEQLCDFFNHHKEYEGFLYVGYPIIGTVNGPYPIDALWVSEQKGIVIFNLIEGVNTEGYKSLQDESYNKMDAKLRGYSQLVKGRKLRVEISIITFCSAIKTDRFDEEYPLCNEENLDKAINGISWDDNSYYKTLLSVLQSISTIRKGKKKRDIREENSRGAKLRYIEDSIANLDNRQSRAVIETVDGVQRIRGLAGSGKTIVLALKAAYLHAQNPDWKIAITFNTRSLKGQFRRLINTFYIEQTNEEPDWDNLQIIHAWGAPGGGERDGLYYSYCVLHDVEYCDFRTAKNKYGVNDPFGDACEAAIQETKDSEKGVYDVILIDEAQDFSPSFLRLCYSLLKQPKRLVYAYDELQNLGKESLPAPEIIFGKNNDGTPKVRFENETRNHAKQDIILEKCYRNSRPALVTAHALGFGIYRKPNPRIGTGIVQMFEENTLWSDIGYDVESGEPSDGKPVCLKRTPNTSPKFLESHSPIDDLVLLKSFPTIEEQNEWVANQIEDNLNKDELRYDDIIVINPDPLTTRKLVPAIRAILFQKGIPSHIAGVDTTPDVFFDDESESIVFTGIYRAKGNEAAMVYVINAQDCYQSDDMARSRNTLFTAITRSKAWVRVLGVGSQMDALISEYQKVKANNYKLNFVYPTAEQRKYINIVNRDMSLADKQKVKKNKSAINSLIRDLEEGKIYKEDLDPDDLQRLRDFLL</sequence>
<accession>A0A6N8I3Y3</accession>
<dbReference type="PANTHER" id="PTHR11070">
    <property type="entry name" value="UVRD / RECB / PCRA DNA HELICASE FAMILY MEMBER"/>
    <property type="match status" value="1"/>
</dbReference>
<dbReference type="Pfam" id="PF13538">
    <property type="entry name" value="UvrD_C_2"/>
    <property type="match status" value="1"/>
</dbReference>
<dbReference type="GO" id="GO:0000725">
    <property type="term" value="P:recombinational repair"/>
    <property type="evidence" value="ECO:0007669"/>
    <property type="project" value="TreeGrafter"/>
</dbReference>
<dbReference type="InterPro" id="IPR027417">
    <property type="entry name" value="P-loop_NTPase"/>
</dbReference>
<dbReference type="GO" id="GO:0043138">
    <property type="term" value="F:3'-5' DNA helicase activity"/>
    <property type="evidence" value="ECO:0007669"/>
    <property type="project" value="TreeGrafter"/>
</dbReference>
<proteinExistence type="predicted"/>
<dbReference type="OrthoDB" id="9758243at2"/>
<dbReference type="InterPro" id="IPR027785">
    <property type="entry name" value="UvrD-like_helicase_C"/>
</dbReference>
<dbReference type="GO" id="GO:0003677">
    <property type="term" value="F:DNA binding"/>
    <property type="evidence" value="ECO:0007669"/>
    <property type="project" value="InterPro"/>
</dbReference>
<dbReference type="EMBL" id="VWXL01000102">
    <property type="protein sequence ID" value="MVB12742.1"/>
    <property type="molecule type" value="Genomic_DNA"/>
</dbReference>
<dbReference type="GO" id="GO:0005524">
    <property type="term" value="F:ATP binding"/>
    <property type="evidence" value="ECO:0007669"/>
    <property type="project" value="InterPro"/>
</dbReference>
<dbReference type="AlphaFoldDB" id="A0A6N8I3Y3"/>
<keyword evidence="3" id="KW-1185">Reference proteome</keyword>
<evidence type="ECO:0000259" key="1">
    <source>
        <dbReference type="Pfam" id="PF13538"/>
    </source>
</evidence>
<dbReference type="RefSeq" id="WP_156991342.1">
    <property type="nucleotide sequence ID" value="NZ_VWXL01000102.1"/>
</dbReference>
<organism evidence="2 3">
    <name type="scientific">Caproicibacter fermentans</name>
    <dbReference type="NCBI Taxonomy" id="2576756"/>
    <lineage>
        <taxon>Bacteria</taxon>
        <taxon>Bacillati</taxon>
        <taxon>Bacillota</taxon>
        <taxon>Clostridia</taxon>
        <taxon>Eubacteriales</taxon>
        <taxon>Acutalibacteraceae</taxon>
        <taxon>Caproicibacter</taxon>
    </lineage>
</organism>
<protein>
    <recommendedName>
        <fullName evidence="1">UvrD-like helicase C-terminal domain-containing protein</fullName>
    </recommendedName>
</protein>
<dbReference type="Proteomes" id="UP000469440">
    <property type="component" value="Unassembled WGS sequence"/>
</dbReference>
<evidence type="ECO:0000313" key="3">
    <source>
        <dbReference type="Proteomes" id="UP000469440"/>
    </source>
</evidence>
<comment type="caution">
    <text evidence="2">The sequence shown here is derived from an EMBL/GenBank/DDBJ whole genome shotgun (WGS) entry which is preliminary data.</text>
</comment>
<feature type="domain" description="UvrD-like helicase C-terminal" evidence="1">
    <location>
        <begin position="576"/>
        <end position="623"/>
    </location>
</feature>
<evidence type="ECO:0000313" key="2">
    <source>
        <dbReference type="EMBL" id="MVB12742.1"/>
    </source>
</evidence>
<reference evidence="2 3" key="1">
    <citation type="submission" date="2019-09" db="EMBL/GenBank/DDBJ databases">
        <title>Genome sequence of Clostridium sp. EA1.</title>
        <authorList>
            <person name="Poehlein A."/>
            <person name="Bengelsdorf F.R."/>
            <person name="Daniel R."/>
        </authorList>
    </citation>
    <scope>NUCLEOTIDE SEQUENCE [LARGE SCALE GENOMIC DNA]</scope>
    <source>
        <strain evidence="2 3">EA1</strain>
    </source>
</reference>
<dbReference type="Gene3D" id="3.40.50.300">
    <property type="entry name" value="P-loop containing nucleotide triphosphate hydrolases"/>
    <property type="match status" value="2"/>
</dbReference>
<name>A0A6N8I3Y3_9FIRM</name>
<gene>
    <name evidence="2" type="ORF">CAFE_34860</name>
</gene>